<feature type="signal peptide" evidence="1">
    <location>
        <begin position="1"/>
        <end position="22"/>
    </location>
</feature>
<name>B6IEV6_CAEBR</name>
<reference evidence="2 3" key="2">
    <citation type="journal article" date="2011" name="PLoS Genet.">
        <title>Caenorhabditis briggsae recombinant inbred line genotypes reveal inter-strain incompatibility and the evolution of recombination.</title>
        <authorList>
            <person name="Ross J.A."/>
            <person name="Koboldt D.C."/>
            <person name="Staisch J.E."/>
            <person name="Chamberlin H.M."/>
            <person name="Gupta B.P."/>
            <person name="Miller R.D."/>
            <person name="Baird S.E."/>
            <person name="Haag E.S."/>
        </authorList>
    </citation>
    <scope>NUCLEOTIDE SEQUENCE [LARGE SCALE GENOMIC DNA]</scope>
    <source>
        <strain evidence="2 3">AF16</strain>
    </source>
</reference>
<evidence type="ECO:0000313" key="3">
    <source>
        <dbReference type="Proteomes" id="UP000008549"/>
    </source>
</evidence>
<dbReference type="RefSeq" id="XP_045098009.1">
    <property type="nucleotide sequence ID" value="XM_045236884.1"/>
</dbReference>
<proteinExistence type="predicted"/>
<dbReference type="GeneID" id="68918454"/>
<feature type="chain" id="PRO_5002844166" evidence="1">
    <location>
        <begin position="23"/>
        <end position="53"/>
    </location>
</feature>
<accession>B6IEV6</accession>
<evidence type="ECO:0000313" key="2">
    <source>
        <dbReference type="EMBL" id="CAR98436.1"/>
    </source>
</evidence>
<dbReference type="KEGG" id="cbr:CBG_26990"/>
<evidence type="ECO:0000313" key="4">
    <source>
        <dbReference type="WormBase" id="CBG26990"/>
    </source>
</evidence>
<protein>
    <submittedName>
        <fullName evidence="2">Protein CBG26990</fullName>
    </submittedName>
</protein>
<organism evidence="2 3">
    <name type="scientific">Caenorhabditis briggsae</name>
    <dbReference type="NCBI Taxonomy" id="6238"/>
    <lineage>
        <taxon>Eukaryota</taxon>
        <taxon>Metazoa</taxon>
        <taxon>Ecdysozoa</taxon>
        <taxon>Nematoda</taxon>
        <taxon>Chromadorea</taxon>
        <taxon>Rhabditida</taxon>
        <taxon>Rhabditina</taxon>
        <taxon>Rhabditomorpha</taxon>
        <taxon>Rhabditoidea</taxon>
        <taxon>Rhabditidae</taxon>
        <taxon>Peloderinae</taxon>
        <taxon>Caenorhabditis</taxon>
    </lineage>
</organism>
<dbReference type="Proteomes" id="UP000008549">
    <property type="component" value="Unassembled WGS sequence"/>
</dbReference>
<keyword evidence="1" id="KW-0732">Signal</keyword>
<dbReference type="HOGENOM" id="CLU_3070685_0_0_1"/>
<evidence type="ECO:0000256" key="1">
    <source>
        <dbReference type="SAM" id="SignalP"/>
    </source>
</evidence>
<keyword evidence="3" id="KW-1185">Reference proteome</keyword>
<reference evidence="2 3" key="1">
    <citation type="journal article" date="2003" name="PLoS Biol.">
        <title>The genome sequence of Caenorhabditis briggsae: a platform for comparative genomics.</title>
        <authorList>
            <person name="Stein L.D."/>
            <person name="Bao Z."/>
            <person name="Blasiar D."/>
            <person name="Blumenthal T."/>
            <person name="Brent M.R."/>
            <person name="Chen N."/>
            <person name="Chinwalla A."/>
            <person name="Clarke L."/>
            <person name="Clee C."/>
            <person name="Coghlan A."/>
            <person name="Coulson A."/>
            <person name="D'Eustachio P."/>
            <person name="Fitch D.H."/>
            <person name="Fulton L.A."/>
            <person name="Fulton R.E."/>
            <person name="Griffiths-Jones S."/>
            <person name="Harris T.W."/>
            <person name="Hillier L.W."/>
            <person name="Kamath R."/>
            <person name="Kuwabara P.E."/>
            <person name="Mardis E.R."/>
            <person name="Marra M.A."/>
            <person name="Miner T.L."/>
            <person name="Minx P."/>
            <person name="Mullikin J.C."/>
            <person name="Plumb R.W."/>
            <person name="Rogers J."/>
            <person name="Schein J.E."/>
            <person name="Sohrmann M."/>
            <person name="Spieth J."/>
            <person name="Stajich J.E."/>
            <person name="Wei C."/>
            <person name="Willey D."/>
            <person name="Wilson R.K."/>
            <person name="Durbin R."/>
            <person name="Waterston R.H."/>
        </authorList>
    </citation>
    <scope>NUCLEOTIDE SEQUENCE [LARGE SCALE GENOMIC DNA]</scope>
    <source>
        <strain evidence="2 3">AF16</strain>
    </source>
</reference>
<dbReference type="WormBase" id="CBG26990">
    <property type="protein sequence ID" value="CBP34295"/>
    <property type="gene ID" value="WBGene00088404"/>
</dbReference>
<dbReference type="AlphaFoldDB" id="B6IEV6"/>
<dbReference type="CTD" id="68918454"/>
<dbReference type="InParanoid" id="B6IEV6"/>
<sequence length="53" mass="5532">MFTAQLLFLVLLVISCTLMVQGLNALDEQAEGGAGGQQHVVGYGSFNNGPHGK</sequence>
<gene>
    <name evidence="2 4" type="ORF">CBG26990</name>
    <name evidence="2" type="ORF">CBG_26990</name>
</gene>
<dbReference type="EMBL" id="HE601256">
    <property type="protein sequence ID" value="CAR98436.1"/>
    <property type="molecule type" value="Genomic_DNA"/>
</dbReference>